<evidence type="ECO:0000313" key="2">
    <source>
        <dbReference type="Proteomes" id="UP000315399"/>
    </source>
</evidence>
<accession>A0A523BH35</accession>
<dbReference type="PANTHER" id="PTHR43075:SF1">
    <property type="entry name" value="FORMATE LYASE ACTIVATING ENZYME, PUTATIVE (AFU_ORTHOLOGUE AFUA_2G15630)-RELATED"/>
    <property type="match status" value="1"/>
</dbReference>
<proteinExistence type="predicted"/>
<protein>
    <submittedName>
        <fullName evidence="1">Uncharacterized protein</fullName>
    </submittedName>
</protein>
<reference evidence="1 2" key="1">
    <citation type="journal article" date="2019" name="Nat. Microbiol.">
        <title>Expanding anaerobic alkane metabolism in the domain of Archaea.</title>
        <authorList>
            <person name="Wang Y."/>
            <person name="Wegener G."/>
            <person name="Hou J."/>
            <person name="Wang F."/>
            <person name="Xiao X."/>
        </authorList>
    </citation>
    <scope>NUCLEOTIDE SEQUENCE [LARGE SCALE GENOMIC DNA]</scope>
    <source>
        <strain evidence="1">WYZ-LMO10</strain>
    </source>
</reference>
<dbReference type="InterPro" id="IPR040085">
    <property type="entry name" value="MJ0674-like"/>
</dbReference>
<name>A0A523BH35_9CREN</name>
<dbReference type="Proteomes" id="UP000315399">
    <property type="component" value="Unassembled WGS sequence"/>
</dbReference>
<dbReference type="PANTHER" id="PTHR43075">
    <property type="entry name" value="FORMATE LYASE ACTIVATING ENZYME, PUTATIVE (AFU_ORTHOLOGUE AFUA_2G15630)-RELATED"/>
    <property type="match status" value="1"/>
</dbReference>
<comment type="caution">
    <text evidence="1">The sequence shown here is derived from an EMBL/GenBank/DDBJ whole genome shotgun (WGS) entry which is preliminary data.</text>
</comment>
<organism evidence="1 2">
    <name type="scientific">Thermoproteota archaeon</name>
    <dbReference type="NCBI Taxonomy" id="2056631"/>
    <lineage>
        <taxon>Archaea</taxon>
        <taxon>Thermoproteota</taxon>
    </lineage>
</organism>
<dbReference type="AlphaFoldDB" id="A0A523BH35"/>
<evidence type="ECO:0000313" key="1">
    <source>
        <dbReference type="EMBL" id="TDA40238.1"/>
    </source>
</evidence>
<gene>
    <name evidence="1" type="ORF">DSO08_00075</name>
</gene>
<dbReference type="EMBL" id="QNVH01000001">
    <property type="protein sequence ID" value="TDA40238.1"/>
    <property type="molecule type" value="Genomic_DNA"/>
</dbReference>
<sequence length="123" mass="13798">MDELWRLHSKGLEEESELEKSLDAGKVSYSELEAPKSSLLHLKSLIASKIMESCVLCERRCMKDRTRGELGYCRVGKDMYVSSYFDHMGEEPEIVPSFTVCDRKSAELAWDVISGASTARTGA</sequence>